<dbReference type="InParanoid" id="A7SW47"/>
<protein>
    <submittedName>
        <fullName evidence="1">Uncharacterized protein</fullName>
    </submittedName>
</protein>
<evidence type="ECO:0000313" key="2">
    <source>
        <dbReference type="Proteomes" id="UP000001593"/>
    </source>
</evidence>
<reference evidence="1 2" key="1">
    <citation type="journal article" date="2007" name="Science">
        <title>Sea anemone genome reveals ancestral eumetazoan gene repertoire and genomic organization.</title>
        <authorList>
            <person name="Putnam N.H."/>
            <person name="Srivastava M."/>
            <person name="Hellsten U."/>
            <person name="Dirks B."/>
            <person name="Chapman J."/>
            <person name="Salamov A."/>
            <person name="Terry A."/>
            <person name="Shapiro H."/>
            <person name="Lindquist E."/>
            <person name="Kapitonov V.V."/>
            <person name="Jurka J."/>
            <person name="Genikhovich G."/>
            <person name="Grigoriev I.V."/>
            <person name="Lucas S.M."/>
            <person name="Steele R.E."/>
            <person name="Finnerty J.R."/>
            <person name="Technau U."/>
            <person name="Martindale M.Q."/>
            <person name="Rokhsar D.S."/>
        </authorList>
    </citation>
    <scope>NUCLEOTIDE SEQUENCE [LARGE SCALE GENOMIC DNA]</scope>
    <source>
        <strain evidence="2">CH2 X CH6</strain>
    </source>
</reference>
<proteinExistence type="predicted"/>
<dbReference type="Proteomes" id="UP000001593">
    <property type="component" value="Unassembled WGS sequence"/>
</dbReference>
<evidence type="ECO:0000313" key="1">
    <source>
        <dbReference type="EMBL" id="EDO32064.1"/>
    </source>
</evidence>
<dbReference type="AlphaFoldDB" id="A7SW47"/>
<name>A7SW47_NEMVE</name>
<gene>
    <name evidence="1" type="ORF">NEMVEDRAFT_v1g247739</name>
</gene>
<organism evidence="1 2">
    <name type="scientific">Nematostella vectensis</name>
    <name type="common">Starlet sea anemone</name>
    <dbReference type="NCBI Taxonomy" id="45351"/>
    <lineage>
        <taxon>Eukaryota</taxon>
        <taxon>Metazoa</taxon>
        <taxon>Cnidaria</taxon>
        <taxon>Anthozoa</taxon>
        <taxon>Hexacorallia</taxon>
        <taxon>Actiniaria</taxon>
        <taxon>Edwardsiidae</taxon>
        <taxon>Nematostella</taxon>
    </lineage>
</organism>
<accession>A7SW47</accession>
<dbReference type="HOGENOM" id="CLU_1808498_0_0_1"/>
<sequence>MADRENYVDDISKVLFTVPLEELTAIRERYQKRCQSPLANNFQIVSRSEAIQVYEKRKRHSTTPFIHQHRTRLNSSLFKHDFVVDVQEDMRAAAQEQPTAAPKARKIEPRKKCNAPMKATMEFTDIVLLIIFIQHQCRFFSID</sequence>
<dbReference type="EMBL" id="DS469852">
    <property type="protein sequence ID" value="EDO32064.1"/>
    <property type="molecule type" value="Genomic_DNA"/>
</dbReference>
<keyword evidence="2" id="KW-1185">Reference proteome</keyword>